<keyword evidence="2" id="KW-1185">Reference proteome</keyword>
<proteinExistence type="predicted"/>
<sequence>MQMRLGFNRHKRKGLDSSFMLISWTIWRERNDRVFGRLTAQSTAQITMAITQQAQLWIETGATMMSVLGWPAAAERASTLSTLAP</sequence>
<accession>A0A4U6WID3</accession>
<dbReference type="Proteomes" id="UP000298652">
    <property type="component" value="Chromosome 1"/>
</dbReference>
<dbReference type="AlphaFoldDB" id="A0A4U6WID3"/>
<gene>
    <name evidence="1" type="ORF">SEVIR_1G349650v2</name>
</gene>
<evidence type="ECO:0000313" key="2">
    <source>
        <dbReference type="Proteomes" id="UP000298652"/>
    </source>
</evidence>
<evidence type="ECO:0000313" key="1">
    <source>
        <dbReference type="EMBL" id="TKW41924.1"/>
    </source>
</evidence>
<protein>
    <submittedName>
        <fullName evidence="1">Uncharacterized protein</fullName>
    </submittedName>
</protein>
<dbReference type="Gramene" id="TKW41924">
    <property type="protein sequence ID" value="TKW41924"/>
    <property type="gene ID" value="SEVIR_1G349650v2"/>
</dbReference>
<organism evidence="1 2">
    <name type="scientific">Setaria viridis</name>
    <name type="common">Green bristlegrass</name>
    <name type="synonym">Setaria italica subsp. viridis</name>
    <dbReference type="NCBI Taxonomy" id="4556"/>
    <lineage>
        <taxon>Eukaryota</taxon>
        <taxon>Viridiplantae</taxon>
        <taxon>Streptophyta</taxon>
        <taxon>Embryophyta</taxon>
        <taxon>Tracheophyta</taxon>
        <taxon>Spermatophyta</taxon>
        <taxon>Magnoliopsida</taxon>
        <taxon>Liliopsida</taxon>
        <taxon>Poales</taxon>
        <taxon>Poaceae</taxon>
        <taxon>PACMAD clade</taxon>
        <taxon>Panicoideae</taxon>
        <taxon>Panicodae</taxon>
        <taxon>Paniceae</taxon>
        <taxon>Cenchrinae</taxon>
        <taxon>Setaria</taxon>
    </lineage>
</organism>
<reference evidence="1" key="1">
    <citation type="submission" date="2019-03" db="EMBL/GenBank/DDBJ databases">
        <title>WGS assembly of Setaria viridis.</title>
        <authorList>
            <person name="Huang P."/>
            <person name="Jenkins J."/>
            <person name="Grimwood J."/>
            <person name="Barry K."/>
            <person name="Healey A."/>
            <person name="Mamidi S."/>
            <person name="Sreedasyam A."/>
            <person name="Shu S."/>
            <person name="Feldman M."/>
            <person name="Wu J."/>
            <person name="Yu Y."/>
            <person name="Chen C."/>
            <person name="Johnson J."/>
            <person name="Rokhsar D."/>
            <person name="Baxter I."/>
            <person name="Schmutz J."/>
            <person name="Brutnell T."/>
            <person name="Kellogg E."/>
        </authorList>
    </citation>
    <scope>NUCLEOTIDE SEQUENCE [LARGE SCALE GENOMIC DNA]</scope>
</reference>
<name>A0A4U6WID3_SETVI</name>
<dbReference type="EMBL" id="CM016552">
    <property type="protein sequence ID" value="TKW41924.1"/>
    <property type="molecule type" value="Genomic_DNA"/>
</dbReference>